<keyword evidence="4" id="KW-1185">Reference proteome</keyword>
<dbReference type="CDD" id="cd01700">
    <property type="entry name" value="PolY_Pol_V_umuC"/>
    <property type="match status" value="1"/>
</dbReference>
<dbReference type="Gene3D" id="3.40.1170.60">
    <property type="match status" value="1"/>
</dbReference>
<feature type="domain" description="UmuC" evidence="2">
    <location>
        <begin position="9"/>
        <end position="196"/>
    </location>
</feature>
<dbReference type="PANTHER" id="PTHR11076:SF35">
    <property type="entry name" value="DNA REPAIR PROTEIN HOMOLOG YOBH"/>
    <property type="match status" value="1"/>
</dbReference>
<dbReference type="EMBL" id="CP015108">
    <property type="protein sequence ID" value="ARF12839.1"/>
    <property type="molecule type" value="Genomic_DNA"/>
</dbReference>
<sequence>MKPLPNRKIACLDMRSFYASCAAAMEGLDVMEVPIAIVGNIERKGGVVLAASPPLKKRFGVTTGMRLYEIPDDPSIRLIEPKMQFYIDVSMELTRLLNRYVPKEAIHVYSIDESFVDFTGTEKLWGPLETLIFRIQDELYRQFELRSACGVGPNMLLSKLALDLEAKKTGIAYWTYEDVPEKLWPVAPLHKMWGIGKRVERTLEDMGIYSVGDLAHTPLENLEKKFGVMGNQLYYHAHGIDYSDLGSVLIEGQLSYGKGQTLLRDYTKTDEVLAVMLEMCEDTAMRARLAKKKGRTITLSFGYSKHALGGGFNRQKTLPEATNETMAIYRVCLELFETFHDGRPVRHISVSLSNLEEHDSFQLSLFEPMNWKQQKIGQVMDEIRVKYGSAAILRAVSVTPGGTAYRRNQLIGGHYK</sequence>
<dbReference type="InterPro" id="IPR043502">
    <property type="entry name" value="DNA/RNA_pol_sf"/>
</dbReference>
<reference evidence="3 4" key="1">
    <citation type="submission" date="2016-04" db="EMBL/GenBank/DDBJ databases">
        <title>Comparative Genomics and Epigenetics of Sporosarcina ureae.</title>
        <authorList>
            <person name="Oliver A.S."/>
            <person name="Cooper K.K."/>
        </authorList>
    </citation>
    <scope>NUCLEOTIDE SEQUENCE [LARGE SCALE GENOMIC DNA]</scope>
    <source>
        <strain evidence="3 4">S204</strain>
    </source>
</reference>
<dbReference type="Gene3D" id="3.30.1490.100">
    <property type="entry name" value="DNA polymerase, Y-family, little finger domain"/>
    <property type="match status" value="1"/>
</dbReference>
<dbReference type="Pfam" id="PF00817">
    <property type="entry name" value="IMS"/>
    <property type="match status" value="1"/>
</dbReference>
<evidence type="ECO:0000259" key="2">
    <source>
        <dbReference type="PROSITE" id="PS50173"/>
    </source>
</evidence>
<evidence type="ECO:0000313" key="3">
    <source>
        <dbReference type="EMBL" id="ARF12839.1"/>
    </source>
</evidence>
<dbReference type="InterPro" id="IPR050116">
    <property type="entry name" value="DNA_polymerase-Y"/>
</dbReference>
<dbReference type="Gene3D" id="3.30.70.270">
    <property type="match status" value="1"/>
</dbReference>
<dbReference type="InterPro" id="IPR053848">
    <property type="entry name" value="IMS_HHH_1"/>
</dbReference>
<evidence type="ECO:0000256" key="1">
    <source>
        <dbReference type="ARBA" id="ARBA00010945"/>
    </source>
</evidence>
<dbReference type="InterPro" id="IPR043128">
    <property type="entry name" value="Rev_trsase/Diguanyl_cyclase"/>
</dbReference>
<proteinExistence type="inferred from homology"/>
<dbReference type="SUPFAM" id="SSF56672">
    <property type="entry name" value="DNA/RNA polymerases"/>
    <property type="match status" value="1"/>
</dbReference>
<dbReference type="Proteomes" id="UP000192486">
    <property type="component" value="Chromosome"/>
</dbReference>
<dbReference type="InterPro" id="IPR017961">
    <property type="entry name" value="DNA_pol_Y-fam_little_finger"/>
</dbReference>
<dbReference type="PANTHER" id="PTHR11076">
    <property type="entry name" value="DNA REPAIR POLYMERASE UMUC / TRANSFERASE FAMILY MEMBER"/>
    <property type="match status" value="1"/>
</dbReference>
<dbReference type="RefSeq" id="WP_037561769.1">
    <property type="nucleotide sequence ID" value="NZ_CP015108.1"/>
</dbReference>
<dbReference type="InterPro" id="IPR001126">
    <property type="entry name" value="UmuC"/>
</dbReference>
<accession>A0ABM6JRR3</accession>
<dbReference type="PROSITE" id="PS50173">
    <property type="entry name" value="UMUC"/>
    <property type="match status" value="1"/>
</dbReference>
<dbReference type="Pfam" id="PF11799">
    <property type="entry name" value="IMS_C"/>
    <property type="match status" value="1"/>
</dbReference>
<name>A0ABM6JRR3_SPOUR</name>
<protein>
    <submittedName>
        <fullName evidence="3">UV damage repair protein UvrX</fullName>
    </submittedName>
</protein>
<dbReference type="Pfam" id="PF21999">
    <property type="entry name" value="IMS_HHH_1"/>
    <property type="match status" value="1"/>
</dbReference>
<dbReference type="InterPro" id="IPR036775">
    <property type="entry name" value="DNA_pol_Y-fam_lit_finger_sf"/>
</dbReference>
<organism evidence="3 4">
    <name type="scientific">Sporosarcina ureae</name>
    <dbReference type="NCBI Taxonomy" id="1571"/>
    <lineage>
        <taxon>Bacteria</taxon>
        <taxon>Bacillati</taxon>
        <taxon>Bacillota</taxon>
        <taxon>Bacilli</taxon>
        <taxon>Bacillales</taxon>
        <taxon>Caryophanaceae</taxon>
        <taxon>Sporosarcina</taxon>
    </lineage>
</organism>
<dbReference type="SUPFAM" id="SSF100879">
    <property type="entry name" value="Lesion bypass DNA polymerase (Y-family), little finger domain"/>
    <property type="match status" value="1"/>
</dbReference>
<evidence type="ECO:0000313" key="4">
    <source>
        <dbReference type="Proteomes" id="UP000192486"/>
    </source>
</evidence>
<gene>
    <name evidence="3" type="ORF">SporoS204_00815</name>
</gene>
<comment type="similarity">
    <text evidence="1">Belongs to the DNA polymerase type-Y family.</text>
</comment>
<dbReference type="Gene3D" id="1.10.150.20">
    <property type="entry name" value="5' to 3' exonuclease, C-terminal subdomain"/>
    <property type="match status" value="1"/>
</dbReference>